<evidence type="ECO:0000313" key="10">
    <source>
        <dbReference type="Proteomes" id="UP000621492"/>
    </source>
</evidence>
<reference evidence="9" key="1">
    <citation type="journal article" date="2014" name="Int. J. Syst. Evol. Microbiol.">
        <title>Complete genome sequence of Corynebacterium casei LMG S-19264T (=DSM 44701T), isolated from a smear-ripened cheese.</title>
        <authorList>
            <consortium name="US DOE Joint Genome Institute (JGI-PGF)"/>
            <person name="Walter F."/>
            <person name="Albersmeier A."/>
            <person name="Kalinowski J."/>
            <person name="Ruckert C."/>
        </authorList>
    </citation>
    <scope>NUCLEOTIDE SEQUENCE</scope>
    <source>
        <strain evidence="9">CGMCC 1.15454</strain>
    </source>
</reference>
<dbReference type="InterPro" id="IPR050171">
    <property type="entry name" value="MFS_Transporters"/>
</dbReference>
<sequence>MAANVCGSILGGYISDQIGRKRVILLAEFIIFIGFIGAASVNSPWHTSPYITFSLFIFIQFSTGAATPVYQALIVDVSQPDNRKMIYTYAYWLRNMAAAIGSMIGAFLFHNYHFYLFIGVALCTLISLLITFFYIQETYIPITEKAVMKNGLQGKKQPLQILQTYKNVLAHKFFFTFTIAALLIVSVEEQLTNYIGVRLVNKINEPVQLLPLFSLQVDGMNLVGMLKTTNTLIVVFCTMLIARIIKRWNEQFVLLTGLCLFFIGYTIISYSTFPFLLMIAMVIASIGEMMYAPIQQTMLANTVPNHKRSSYMAIYTIAVFLGVSTAGVFLIISSWLPPIVLTIMMAVMGLISTGLLFRLTEREKSPIETGKSLIEARSRRSKAKSR</sequence>
<gene>
    <name evidence="9" type="primary">emrB</name>
    <name evidence="9" type="ORF">GCM10011409_07360</name>
</gene>
<evidence type="ECO:0000313" key="9">
    <source>
        <dbReference type="EMBL" id="GGB32470.1"/>
    </source>
</evidence>
<reference evidence="9" key="2">
    <citation type="submission" date="2020-09" db="EMBL/GenBank/DDBJ databases">
        <authorList>
            <person name="Sun Q."/>
            <person name="Zhou Y."/>
        </authorList>
    </citation>
    <scope>NUCLEOTIDE SEQUENCE</scope>
    <source>
        <strain evidence="9">CGMCC 1.15454</strain>
    </source>
</reference>
<dbReference type="EMBL" id="BMJD01000003">
    <property type="protein sequence ID" value="GGB32470.1"/>
    <property type="molecule type" value="Genomic_DNA"/>
</dbReference>
<keyword evidence="3" id="KW-1003">Cell membrane</keyword>
<keyword evidence="5 7" id="KW-1133">Transmembrane helix</keyword>
<feature type="transmembrane region" description="Helical" evidence="7">
    <location>
        <begin position="53"/>
        <end position="74"/>
    </location>
</feature>
<comment type="caution">
    <text evidence="9">The sequence shown here is derived from an EMBL/GenBank/DDBJ whole genome shotgun (WGS) entry which is preliminary data.</text>
</comment>
<dbReference type="PROSITE" id="PS00216">
    <property type="entry name" value="SUGAR_TRANSPORT_1"/>
    <property type="match status" value="1"/>
</dbReference>
<evidence type="ECO:0000259" key="8">
    <source>
        <dbReference type="PROSITE" id="PS50850"/>
    </source>
</evidence>
<dbReference type="AlphaFoldDB" id="A0A9W5TUS6"/>
<dbReference type="GO" id="GO:0005886">
    <property type="term" value="C:plasma membrane"/>
    <property type="evidence" value="ECO:0007669"/>
    <property type="project" value="UniProtKB-SubCell"/>
</dbReference>
<dbReference type="GO" id="GO:0022857">
    <property type="term" value="F:transmembrane transporter activity"/>
    <property type="evidence" value="ECO:0007669"/>
    <property type="project" value="InterPro"/>
</dbReference>
<keyword evidence="10" id="KW-1185">Reference proteome</keyword>
<name>A0A9W5TUS6_9BACI</name>
<protein>
    <submittedName>
        <fullName evidence="9">MFS transporter</fullName>
    </submittedName>
</protein>
<dbReference type="Proteomes" id="UP000621492">
    <property type="component" value="Unassembled WGS sequence"/>
</dbReference>
<feature type="transmembrane region" description="Helical" evidence="7">
    <location>
        <begin position="252"/>
        <end position="268"/>
    </location>
</feature>
<dbReference type="Gene3D" id="1.20.1250.20">
    <property type="entry name" value="MFS general substrate transporter like domains"/>
    <property type="match status" value="2"/>
</dbReference>
<feature type="transmembrane region" description="Helical" evidence="7">
    <location>
        <begin position="222"/>
        <end position="245"/>
    </location>
</feature>
<evidence type="ECO:0000256" key="1">
    <source>
        <dbReference type="ARBA" id="ARBA00004651"/>
    </source>
</evidence>
<dbReference type="InterPro" id="IPR036259">
    <property type="entry name" value="MFS_trans_sf"/>
</dbReference>
<evidence type="ECO:0000256" key="7">
    <source>
        <dbReference type="SAM" id="Phobius"/>
    </source>
</evidence>
<feature type="transmembrane region" description="Helical" evidence="7">
    <location>
        <begin position="86"/>
        <end position="108"/>
    </location>
</feature>
<feature type="transmembrane region" description="Helical" evidence="7">
    <location>
        <begin position="169"/>
        <end position="187"/>
    </location>
</feature>
<organism evidence="9 10">
    <name type="scientific">Lentibacillus populi</name>
    <dbReference type="NCBI Taxonomy" id="1827502"/>
    <lineage>
        <taxon>Bacteria</taxon>
        <taxon>Bacillati</taxon>
        <taxon>Bacillota</taxon>
        <taxon>Bacilli</taxon>
        <taxon>Bacillales</taxon>
        <taxon>Bacillaceae</taxon>
        <taxon>Lentibacillus</taxon>
    </lineage>
</organism>
<dbReference type="InterPro" id="IPR020846">
    <property type="entry name" value="MFS_dom"/>
</dbReference>
<feature type="transmembrane region" description="Helical" evidence="7">
    <location>
        <begin position="338"/>
        <end position="357"/>
    </location>
</feature>
<dbReference type="PANTHER" id="PTHR23517:SF3">
    <property type="entry name" value="INTEGRAL MEMBRANE TRANSPORT PROTEIN"/>
    <property type="match status" value="1"/>
</dbReference>
<evidence type="ECO:0000256" key="4">
    <source>
        <dbReference type="ARBA" id="ARBA00022692"/>
    </source>
</evidence>
<dbReference type="SUPFAM" id="SSF103473">
    <property type="entry name" value="MFS general substrate transporter"/>
    <property type="match status" value="1"/>
</dbReference>
<evidence type="ECO:0000256" key="2">
    <source>
        <dbReference type="ARBA" id="ARBA00022448"/>
    </source>
</evidence>
<comment type="subcellular location">
    <subcellularLocation>
        <location evidence="1">Cell membrane</location>
        <topology evidence="1">Multi-pass membrane protein</topology>
    </subcellularLocation>
</comment>
<evidence type="ECO:0000256" key="6">
    <source>
        <dbReference type="ARBA" id="ARBA00023136"/>
    </source>
</evidence>
<proteinExistence type="predicted"/>
<dbReference type="InterPro" id="IPR005829">
    <property type="entry name" value="Sugar_transporter_CS"/>
</dbReference>
<feature type="domain" description="Major facilitator superfamily (MFS) profile" evidence="8">
    <location>
        <begin position="1"/>
        <end position="364"/>
    </location>
</feature>
<dbReference type="RefSeq" id="WP_371871262.1">
    <property type="nucleotide sequence ID" value="NZ_BMJD01000003.1"/>
</dbReference>
<evidence type="ECO:0000256" key="3">
    <source>
        <dbReference type="ARBA" id="ARBA00022475"/>
    </source>
</evidence>
<evidence type="ECO:0000256" key="5">
    <source>
        <dbReference type="ARBA" id="ARBA00022989"/>
    </source>
</evidence>
<keyword evidence="2" id="KW-0813">Transport</keyword>
<dbReference type="Pfam" id="PF07690">
    <property type="entry name" value="MFS_1"/>
    <property type="match status" value="2"/>
</dbReference>
<keyword evidence="6 7" id="KW-0472">Membrane</keyword>
<feature type="transmembrane region" description="Helical" evidence="7">
    <location>
        <begin position="114"/>
        <end position="135"/>
    </location>
</feature>
<dbReference type="PANTHER" id="PTHR23517">
    <property type="entry name" value="RESISTANCE PROTEIN MDTM, PUTATIVE-RELATED-RELATED"/>
    <property type="match status" value="1"/>
</dbReference>
<dbReference type="InterPro" id="IPR011701">
    <property type="entry name" value="MFS"/>
</dbReference>
<feature type="transmembrane region" description="Helical" evidence="7">
    <location>
        <begin position="23"/>
        <end position="41"/>
    </location>
</feature>
<accession>A0A9W5TUS6</accession>
<dbReference type="PROSITE" id="PS50850">
    <property type="entry name" value="MFS"/>
    <property type="match status" value="1"/>
</dbReference>
<keyword evidence="4 7" id="KW-0812">Transmembrane</keyword>
<feature type="transmembrane region" description="Helical" evidence="7">
    <location>
        <begin position="274"/>
        <end position="292"/>
    </location>
</feature>
<feature type="transmembrane region" description="Helical" evidence="7">
    <location>
        <begin position="313"/>
        <end position="332"/>
    </location>
</feature>